<dbReference type="Proteomes" id="UP000650605">
    <property type="component" value="Unassembled WGS sequence"/>
</dbReference>
<name>A0A8I1IQX3_PAEPO</name>
<dbReference type="InterPro" id="IPR011009">
    <property type="entry name" value="Kinase-like_dom_sf"/>
</dbReference>
<dbReference type="Pfam" id="PF01636">
    <property type="entry name" value="APH"/>
    <property type="match status" value="1"/>
</dbReference>
<dbReference type="RefSeq" id="WP_165147401.1">
    <property type="nucleotide sequence ID" value="NZ_JAEHFQ010000003.1"/>
</dbReference>
<dbReference type="EMBL" id="JAEHFQ010000003">
    <property type="protein sequence ID" value="MBM0632863.1"/>
    <property type="molecule type" value="Genomic_DNA"/>
</dbReference>
<evidence type="ECO:0000313" key="2">
    <source>
        <dbReference type="EMBL" id="MBM0632863.1"/>
    </source>
</evidence>
<dbReference type="Gene3D" id="3.90.1200.10">
    <property type="match status" value="1"/>
</dbReference>
<dbReference type="AlphaFoldDB" id="A0A8I1IQX3"/>
<dbReference type="InterPro" id="IPR002575">
    <property type="entry name" value="Aminoglycoside_PTrfase"/>
</dbReference>
<gene>
    <name evidence="2" type="ORF">JDW19_06945</name>
</gene>
<organism evidence="2 3">
    <name type="scientific">Paenibacillus polymyxa</name>
    <name type="common">Bacillus polymyxa</name>
    <dbReference type="NCBI Taxonomy" id="1406"/>
    <lineage>
        <taxon>Bacteria</taxon>
        <taxon>Bacillati</taxon>
        <taxon>Bacillota</taxon>
        <taxon>Bacilli</taxon>
        <taxon>Bacillales</taxon>
        <taxon>Paenibacillaceae</taxon>
        <taxon>Paenibacillus</taxon>
    </lineage>
</organism>
<proteinExistence type="predicted"/>
<accession>A0A8I1IQX3</accession>
<keyword evidence="2" id="KW-0808">Transferase</keyword>
<reference evidence="2" key="1">
    <citation type="submission" date="2020-12" db="EMBL/GenBank/DDBJ databases">
        <title>Paenibacillus polymyxa LMG 27872: a double-edged sword.</title>
        <authorList>
            <person name="Langendries S."/>
            <person name="Garcia Mendez S."/>
            <person name="Beirinckx S."/>
            <person name="Viaene T."/>
            <person name="Baeyen S."/>
            <person name="Goeminne G."/>
            <person name="Willems A."/>
            <person name="Debode J."/>
            <person name="Goormachtig S."/>
        </authorList>
    </citation>
    <scope>NUCLEOTIDE SEQUENCE</scope>
    <source>
        <strain evidence="2">LMG 27872</strain>
    </source>
</reference>
<dbReference type="SUPFAM" id="SSF56112">
    <property type="entry name" value="Protein kinase-like (PK-like)"/>
    <property type="match status" value="1"/>
</dbReference>
<sequence>MDVQLILNELYAAGVLEGHMQNLKPLTGGTSSEVVVVMDGTRPRYVIKQNDHAIVKAEAEFLHTYVQIEKLSRLVYVDPLHRYLVYTFRSGLTQYHGRNKSNLLLHLATEVISHYKPFGEERHYGYPDHPFVEWKDFLLHRTKESGKIIQDILPREDHRFVHTLVAGSPQRNIKYLLHGDCGVHNFVFNENGTLTGIIDPDPVVGEPLYDLIYAFCSSPDRLTIDTILPSLEKLEPEMTGEYELNREVLLGLYFRIATCIRHHPEDLDQYTEAWAYWLNRIRCKEEG</sequence>
<feature type="domain" description="Aminoglycoside phosphotransferase" evidence="1">
    <location>
        <begin position="23"/>
        <end position="215"/>
    </location>
</feature>
<evidence type="ECO:0000259" key="1">
    <source>
        <dbReference type="Pfam" id="PF01636"/>
    </source>
</evidence>
<evidence type="ECO:0000313" key="3">
    <source>
        <dbReference type="Proteomes" id="UP000650605"/>
    </source>
</evidence>
<protein>
    <submittedName>
        <fullName evidence="2">Aminoglycoside phosphotransferase family protein</fullName>
    </submittedName>
</protein>
<comment type="caution">
    <text evidence="2">The sequence shown here is derived from an EMBL/GenBank/DDBJ whole genome shotgun (WGS) entry which is preliminary data.</text>
</comment>
<dbReference type="GO" id="GO:0016740">
    <property type="term" value="F:transferase activity"/>
    <property type="evidence" value="ECO:0007669"/>
    <property type="project" value="UniProtKB-KW"/>
</dbReference>